<geneLocation type="plasmid" evidence="1 2">
    <name>pPP3</name>
</geneLocation>
<reference evidence="1 2" key="1">
    <citation type="submission" date="2021-12" db="EMBL/GenBank/DDBJ databases">
        <title>Genome sequencing of bacteria with rrn-lacking chromosome and rrn-plasmid.</title>
        <authorList>
            <person name="Anda M."/>
            <person name="Iwasaki W."/>
        </authorList>
    </citation>
    <scope>NUCLEOTIDE SEQUENCE [LARGE SCALE GENOMIC DNA]</scope>
    <source>
        <strain evidence="1 2">NBRC 101262</strain>
        <plasmid evidence="1 2">pPP3</plasmid>
    </source>
</reference>
<name>A0ABM7VKV3_9BACT</name>
<keyword evidence="2" id="KW-1185">Reference proteome</keyword>
<protein>
    <submittedName>
        <fullName evidence="1">Uncharacterized protein</fullName>
    </submittedName>
</protein>
<keyword evidence="1" id="KW-0614">Plasmid</keyword>
<dbReference type="EMBL" id="AP025295">
    <property type="protein sequence ID" value="BDD01601.1"/>
    <property type="molecule type" value="Genomic_DNA"/>
</dbReference>
<evidence type="ECO:0000313" key="1">
    <source>
        <dbReference type="EMBL" id="BDD01601.1"/>
    </source>
</evidence>
<sequence>MSVFDPKLSFTNSRKICWLMAEIEESVSKMLGISKLLNQQKNLMGIGLSNRIEVGFSFKNPAFEQKKILLFERACKKMIKEYSRCFNHLLELVSHIFQSLVDQIPFAEIQSGHVQFDSRLVIRNVQLMTQEEFRESLYENYEKLNIVERCQIIFSLLKLPFPTHFSILLEKIALVNHQCYQRPYAIYIDAEQIKLFSFILADFRNTLR</sequence>
<accession>A0ABM7VKV3</accession>
<gene>
    <name evidence="1" type="ORF">PEPS_38810</name>
</gene>
<dbReference type="RefSeq" id="WP_338399029.1">
    <property type="nucleotide sequence ID" value="NZ_AP025295.1"/>
</dbReference>
<organism evidence="1 2">
    <name type="scientific">Persicobacter psychrovividus</name>
    <dbReference type="NCBI Taxonomy" id="387638"/>
    <lineage>
        <taxon>Bacteria</taxon>
        <taxon>Pseudomonadati</taxon>
        <taxon>Bacteroidota</taxon>
        <taxon>Cytophagia</taxon>
        <taxon>Cytophagales</taxon>
        <taxon>Persicobacteraceae</taxon>
        <taxon>Persicobacter</taxon>
    </lineage>
</organism>
<proteinExistence type="predicted"/>
<evidence type="ECO:0000313" key="2">
    <source>
        <dbReference type="Proteomes" id="UP001354989"/>
    </source>
</evidence>
<dbReference type="Proteomes" id="UP001354989">
    <property type="component" value="Plasmid pPP3"/>
</dbReference>